<dbReference type="Proteomes" id="UP001428341">
    <property type="component" value="Unassembled WGS sequence"/>
</dbReference>
<evidence type="ECO:0000313" key="2">
    <source>
        <dbReference type="Proteomes" id="UP001428341"/>
    </source>
</evidence>
<sequence>MSQGFLVSSFTSPDTGVASCVSVENSGGSAFHIFSFACLSTESMHGPNNNEQCECDDEDALHGRHVEMENLIV</sequence>
<gene>
    <name evidence="1" type="ORF">WN944_017817</name>
</gene>
<dbReference type="EMBL" id="JBCGBO010000005">
    <property type="protein sequence ID" value="KAK9202605.1"/>
    <property type="molecule type" value="Genomic_DNA"/>
</dbReference>
<keyword evidence="2" id="KW-1185">Reference proteome</keyword>
<reference evidence="1 2" key="1">
    <citation type="submission" date="2024-05" db="EMBL/GenBank/DDBJ databases">
        <title>Haplotype-resolved chromosome-level genome assembly of Huyou (Citrus changshanensis).</title>
        <authorList>
            <person name="Miao C."/>
            <person name="Chen W."/>
            <person name="Wu Y."/>
            <person name="Wang L."/>
            <person name="Zhao S."/>
            <person name="Grierson D."/>
            <person name="Xu C."/>
            <person name="Chen K."/>
        </authorList>
    </citation>
    <scope>NUCLEOTIDE SEQUENCE [LARGE SCALE GENOMIC DNA]</scope>
    <source>
        <strain evidence="1">01-14</strain>
        <tissue evidence="1">Leaf</tissue>
    </source>
</reference>
<evidence type="ECO:0000313" key="1">
    <source>
        <dbReference type="EMBL" id="KAK9202605.1"/>
    </source>
</evidence>
<proteinExistence type="predicted"/>
<comment type="caution">
    <text evidence="1">The sequence shown here is derived from an EMBL/GenBank/DDBJ whole genome shotgun (WGS) entry which is preliminary data.</text>
</comment>
<name>A0AAP0MIA1_9ROSI</name>
<dbReference type="AlphaFoldDB" id="A0AAP0MIA1"/>
<organism evidence="1 2">
    <name type="scientific">Citrus x changshan-huyou</name>
    <dbReference type="NCBI Taxonomy" id="2935761"/>
    <lineage>
        <taxon>Eukaryota</taxon>
        <taxon>Viridiplantae</taxon>
        <taxon>Streptophyta</taxon>
        <taxon>Embryophyta</taxon>
        <taxon>Tracheophyta</taxon>
        <taxon>Spermatophyta</taxon>
        <taxon>Magnoliopsida</taxon>
        <taxon>eudicotyledons</taxon>
        <taxon>Gunneridae</taxon>
        <taxon>Pentapetalae</taxon>
        <taxon>rosids</taxon>
        <taxon>malvids</taxon>
        <taxon>Sapindales</taxon>
        <taxon>Rutaceae</taxon>
        <taxon>Aurantioideae</taxon>
        <taxon>Citrus</taxon>
    </lineage>
</organism>
<protein>
    <submittedName>
        <fullName evidence="1">Uncharacterized protein</fullName>
    </submittedName>
</protein>
<accession>A0AAP0MIA1</accession>